<dbReference type="STRING" id="304371.MCP_1593"/>
<dbReference type="RefSeq" id="WP_012900344.1">
    <property type="nucleotide sequence ID" value="NC_013665.1"/>
</dbReference>
<dbReference type="SUPFAM" id="SSF143011">
    <property type="entry name" value="RelE-like"/>
    <property type="match status" value="1"/>
</dbReference>
<dbReference type="Gene3D" id="3.30.2310.20">
    <property type="entry name" value="RelE-like"/>
    <property type="match status" value="1"/>
</dbReference>
<dbReference type="KEGG" id="mpd:MCP_1593"/>
<evidence type="ECO:0000313" key="1">
    <source>
        <dbReference type="EMBL" id="BAI61665.1"/>
    </source>
</evidence>
<keyword evidence="2" id="KW-1185">Reference proteome</keyword>
<protein>
    <submittedName>
        <fullName evidence="1">Uncharacterized protein</fullName>
    </submittedName>
</protein>
<dbReference type="InterPro" id="IPR035093">
    <property type="entry name" value="RelE/ParE_toxin_dom_sf"/>
</dbReference>
<dbReference type="OrthoDB" id="376702at2157"/>
<dbReference type="AlphaFoldDB" id="D1YYZ3"/>
<reference evidence="1 2" key="1">
    <citation type="journal article" date="2007" name="Appl. Environ. Microbiol.">
        <title>Isolation of key methanogens for global methane emission from rice paddy fields: a novel isolate affiliated with the clone cluster rice cluster I.</title>
        <authorList>
            <person name="Sakai S."/>
            <person name="Imachi H."/>
            <person name="Sekiguchi Y."/>
            <person name="Ohashi A."/>
            <person name="Harada H."/>
            <person name="Kamagata Y."/>
        </authorList>
    </citation>
    <scope>NUCLEOTIDE SEQUENCE [LARGE SCALE GENOMIC DNA]</scope>
    <source>
        <strain evidence="2">DSM 17711 / JCM 13418 / NBRC 101707 / SANAE</strain>
    </source>
</reference>
<dbReference type="EMBL" id="AP011532">
    <property type="protein sequence ID" value="BAI61665.1"/>
    <property type="molecule type" value="Genomic_DNA"/>
</dbReference>
<reference evidence="2" key="3">
    <citation type="journal article" date="2011" name="PLoS ONE">
        <title>Genome sequence of a mesophilic hydrogenotrophic methanogen Methanocella paludicola, the first cultivated representative of the order Methanocellales.</title>
        <authorList>
            <person name="Sakai S."/>
            <person name="Takaki Y."/>
            <person name="Shimamura S."/>
            <person name="Sekine M."/>
            <person name="Tajima T."/>
            <person name="Kosugi H."/>
            <person name="Ichikawa N."/>
            <person name="Tasumi E."/>
            <person name="Hiraki A.T."/>
            <person name="Shimizu A."/>
            <person name="Kato Y."/>
            <person name="Nishiko R."/>
            <person name="Mori K."/>
            <person name="Fujita N."/>
            <person name="Imachi H."/>
            <person name="Takai K."/>
        </authorList>
    </citation>
    <scope>NUCLEOTIDE SEQUENCE [LARGE SCALE GENOMIC DNA]</scope>
    <source>
        <strain evidence="2">DSM 17711 / JCM 13418 / NBRC 101707 / SANAE</strain>
    </source>
</reference>
<dbReference type="InParanoid" id="D1YYZ3"/>
<sequence>MIQLSEEAENDLDGMDNDVYIRFRKHIDKIAAMPPRRHLQHGVPFFKENVGQGRIAYLVREDTIYIMRCFEHHKEYEKWLGQFK</sequence>
<dbReference type="GeneID" id="8681514"/>
<dbReference type="eggNOG" id="arCOG01663">
    <property type="taxonomic scope" value="Archaea"/>
</dbReference>
<evidence type="ECO:0000313" key="2">
    <source>
        <dbReference type="Proteomes" id="UP000001882"/>
    </source>
</evidence>
<accession>D1YYZ3</accession>
<dbReference type="Proteomes" id="UP000001882">
    <property type="component" value="Chromosome"/>
</dbReference>
<gene>
    <name evidence="1" type="ordered locus">MCP_1593</name>
</gene>
<proteinExistence type="predicted"/>
<organism evidence="1 2">
    <name type="scientific">Methanocella paludicola (strain DSM 17711 / JCM 13418 / NBRC 101707 / SANAE)</name>
    <dbReference type="NCBI Taxonomy" id="304371"/>
    <lineage>
        <taxon>Archaea</taxon>
        <taxon>Methanobacteriati</taxon>
        <taxon>Methanobacteriota</taxon>
        <taxon>Stenosarchaea group</taxon>
        <taxon>Methanomicrobia</taxon>
        <taxon>Methanocellales</taxon>
        <taxon>Methanocellaceae</taxon>
        <taxon>Methanocella</taxon>
    </lineage>
</organism>
<name>D1YYZ3_METPS</name>
<reference evidence="1 2" key="2">
    <citation type="journal article" date="2008" name="Int. J. Syst. Evol. Microbiol.">
        <title>Methanocella paludicola gen. nov., sp. nov., a methane-producing archaeon, the first isolate of the lineage 'Rice Cluster I', and proposal of the new archaeal order Methanocellales ord. nov.</title>
        <authorList>
            <person name="Sakai S."/>
            <person name="Imachi H."/>
            <person name="Hanada S."/>
            <person name="Ohashi A."/>
            <person name="Harada H."/>
            <person name="Kamagata Y."/>
        </authorList>
    </citation>
    <scope>NUCLEOTIDE SEQUENCE [LARGE SCALE GENOMIC DNA]</scope>
    <source>
        <strain evidence="2">DSM 17711 / JCM 13418 / NBRC 101707 / SANAE</strain>
    </source>
</reference>